<dbReference type="RefSeq" id="WP_043940853.1">
    <property type="nucleotide sequence ID" value="NZ_JWHT01000014.1"/>
</dbReference>
<dbReference type="Proteomes" id="UP000032289">
    <property type="component" value="Unassembled WGS sequence"/>
</dbReference>
<evidence type="ECO:0000313" key="2">
    <source>
        <dbReference type="Proteomes" id="UP000032289"/>
    </source>
</evidence>
<accession>A0A0D1MBE7</accession>
<reference evidence="1 2" key="1">
    <citation type="journal article" date="2015" name="Microbiology (Mosc.)">
        <title>Genomics of the Weissella cibaria species with an examination of its metabolic traits.</title>
        <authorList>
            <person name="Lynch K.M."/>
            <person name="Lucid A."/>
            <person name="Arendt E.K."/>
            <person name="Sleator R.D."/>
            <person name="Lucey B."/>
            <person name="Coffey A."/>
        </authorList>
    </citation>
    <scope>NUCLEOTIDE SEQUENCE [LARGE SCALE GENOMIC DNA]</scope>
    <source>
        <strain evidence="1 2">AB3b</strain>
    </source>
</reference>
<dbReference type="PATRIC" id="fig|137591.24.peg.652"/>
<gene>
    <name evidence="1" type="ORF">ab3b_00674</name>
</gene>
<organism evidence="1 2">
    <name type="scientific">Weissella cibaria</name>
    <dbReference type="NCBI Taxonomy" id="137591"/>
    <lineage>
        <taxon>Bacteria</taxon>
        <taxon>Bacillati</taxon>
        <taxon>Bacillota</taxon>
        <taxon>Bacilli</taxon>
        <taxon>Lactobacillales</taxon>
        <taxon>Lactobacillaceae</taxon>
        <taxon>Weissella</taxon>
    </lineage>
</organism>
<sequence>MLEIDKLKTIERMEHQPTAYVYVAFDKTFSTIIAYADKQADLHKQVLAMQEQKAEIFWLGRLSKAAWNDVMQHWQKGVRLQDCIVLETVRGWR</sequence>
<comment type="caution">
    <text evidence="1">The sequence shown here is derived from an EMBL/GenBank/DDBJ whole genome shotgun (WGS) entry which is preliminary data.</text>
</comment>
<name>A0A0D1MBE7_9LACO</name>
<evidence type="ECO:0000313" key="1">
    <source>
        <dbReference type="EMBL" id="KIU25156.1"/>
    </source>
</evidence>
<dbReference type="AlphaFoldDB" id="A0A0D1MBE7"/>
<dbReference type="EMBL" id="JWHT01000014">
    <property type="protein sequence ID" value="KIU25156.1"/>
    <property type="molecule type" value="Genomic_DNA"/>
</dbReference>
<proteinExistence type="predicted"/>
<protein>
    <submittedName>
        <fullName evidence="1">Uncharacterized protein</fullName>
    </submittedName>
</protein>